<dbReference type="SUPFAM" id="SSF52047">
    <property type="entry name" value="RNI-like"/>
    <property type="match status" value="1"/>
</dbReference>
<dbReference type="Proteomes" id="UP000037035">
    <property type="component" value="Unassembled WGS sequence"/>
</dbReference>
<evidence type="ECO:0008006" key="3">
    <source>
        <dbReference type="Google" id="ProtNLM"/>
    </source>
</evidence>
<dbReference type="VEuPathDB" id="FungiDB:VP01_1049g4"/>
<dbReference type="AlphaFoldDB" id="A0A0L6VU74"/>
<sequence length="337" mass="37298">MTTFGALPVELHRLIAKRCGDIGHGVLTNFSLLNRYFQSLALPLLTSSAVLDGLRNEDNKLQLFTHQFAPLHRTELVTLSLALGRSQIPAHYSLDDGLDEIYANIISLLPLLKTVHLTVCSGPAKDALEEGDFSLTLKAMGRLKHLETLTICQDTDDCSVTSSLFVSHLLFECVPRFQSLKKLKLDRMDLVLPSTPAAQTFPSIQQLALQSVKILKNPSSNPRGDPLAELITFFSPSLESLNIKDIVLEMPPHSFPLLAPRLNRLELSFAPNPSYDPPVPTSMDNNYLEQCYRQILENFSGSSSLQSICIPEPIGLAQLQLLQNRGGLPSVYQVNQQ</sequence>
<protein>
    <recommendedName>
        <fullName evidence="3">F-box domain-containing protein</fullName>
    </recommendedName>
</protein>
<evidence type="ECO:0000313" key="1">
    <source>
        <dbReference type="EMBL" id="KNZ64269.1"/>
    </source>
</evidence>
<keyword evidence="2" id="KW-1185">Reference proteome</keyword>
<comment type="caution">
    <text evidence="1">The sequence shown here is derived from an EMBL/GenBank/DDBJ whole genome shotgun (WGS) entry which is preliminary data.</text>
</comment>
<dbReference type="EMBL" id="LAVV01000554">
    <property type="protein sequence ID" value="KNZ64269.1"/>
    <property type="molecule type" value="Genomic_DNA"/>
</dbReference>
<accession>A0A0L6VU74</accession>
<proteinExistence type="predicted"/>
<evidence type="ECO:0000313" key="2">
    <source>
        <dbReference type="Proteomes" id="UP000037035"/>
    </source>
</evidence>
<name>A0A0L6VU74_9BASI</name>
<organism evidence="1 2">
    <name type="scientific">Puccinia sorghi</name>
    <dbReference type="NCBI Taxonomy" id="27349"/>
    <lineage>
        <taxon>Eukaryota</taxon>
        <taxon>Fungi</taxon>
        <taxon>Dikarya</taxon>
        <taxon>Basidiomycota</taxon>
        <taxon>Pucciniomycotina</taxon>
        <taxon>Pucciniomycetes</taxon>
        <taxon>Pucciniales</taxon>
        <taxon>Pucciniaceae</taxon>
        <taxon>Puccinia</taxon>
    </lineage>
</organism>
<dbReference type="OrthoDB" id="2501396at2759"/>
<reference evidence="1 2" key="1">
    <citation type="submission" date="2015-08" db="EMBL/GenBank/DDBJ databases">
        <title>Next Generation Sequencing and Analysis of the Genome of Puccinia sorghi L Schw, the Causal Agent of Maize Common Rust.</title>
        <authorList>
            <person name="Rochi L."/>
            <person name="Burguener G."/>
            <person name="Darino M."/>
            <person name="Turjanski A."/>
            <person name="Kreff E."/>
            <person name="Dieguez M.J."/>
            <person name="Sacco F."/>
        </authorList>
    </citation>
    <scope>NUCLEOTIDE SEQUENCE [LARGE SCALE GENOMIC DNA]</scope>
    <source>
        <strain evidence="1 2">RO10H11247</strain>
    </source>
</reference>
<gene>
    <name evidence="1" type="ORF">VP01_1049g4</name>
</gene>